<protein>
    <submittedName>
        <fullName evidence="1">Uncharacterized protein</fullName>
    </submittedName>
</protein>
<dbReference type="Proteomes" id="UP000435913">
    <property type="component" value="Segment"/>
</dbReference>
<keyword evidence="2" id="KW-1185">Reference proteome</keyword>
<dbReference type="EMBL" id="MN812722">
    <property type="protein sequence ID" value="QGZ13287.1"/>
    <property type="molecule type" value="Genomic_DNA"/>
</dbReference>
<evidence type="ECO:0000313" key="2">
    <source>
        <dbReference type="Proteomes" id="UP000435913"/>
    </source>
</evidence>
<evidence type="ECO:0000313" key="1">
    <source>
        <dbReference type="EMBL" id="QGZ13287.1"/>
    </source>
</evidence>
<name>A0A6B9J048_9CAUD</name>
<reference evidence="1" key="1">
    <citation type="submission" date="2019-12" db="EMBL/GenBank/DDBJ databases">
        <title>Isolation and complete genomic sequence of bacteriophage NF: A novel Vibrio alginolyticus phage isolated from the coastal water of Qingdao, China.</title>
        <authorList>
            <person name="Zhang X."/>
        </authorList>
    </citation>
    <scope>NUCLEOTIDE SEQUENCE [LARGE SCALE GENOMIC DNA]</scope>
</reference>
<organism evidence="1 2">
    <name type="scientific">Vibrio phage NF</name>
    <dbReference type="NCBI Taxonomy" id="2686202"/>
    <lineage>
        <taxon>Viruses</taxon>
        <taxon>Duplodnaviria</taxon>
        <taxon>Heunggongvirae</taxon>
        <taxon>Uroviricota</taxon>
        <taxon>Caudoviricetes</taxon>
        <taxon>Enfavirus</taxon>
        <taxon>Enfavirus NF</taxon>
    </lineage>
</organism>
<sequence>MSKRKSNKRVKQMICDVLVSSSKLSKVRYGYYRVKFCNVRGDFVQSINYGRFHFFNSGRYVSLTASELRG</sequence>
<dbReference type="RefSeq" id="YP_010649805.1">
    <property type="nucleotide sequence ID" value="NC_070773.1"/>
</dbReference>
<accession>A0A6B9J048</accession>
<proteinExistence type="predicted"/>
<dbReference type="GeneID" id="77925365"/>
<dbReference type="KEGG" id="vg:77925365"/>